<dbReference type="AlphaFoldDB" id="S8FMD4"/>
<dbReference type="InterPro" id="IPR000772">
    <property type="entry name" value="Ricin_B_lectin"/>
</dbReference>
<evidence type="ECO:0000313" key="3">
    <source>
        <dbReference type="Proteomes" id="UP000015241"/>
    </source>
</evidence>
<organism evidence="2 3">
    <name type="scientific">Fomitopsis schrenkii</name>
    <name type="common">Brown rot fungus</name>
    <dbReference type="NCBI Taxonomy" id="2126942"/>
    <lineage>
        <taxon>Eukaryota</taxon>
        <taxon>Fungi</taxon>
        <taxon>Dikarya</taxon>
        <taxon>Basidiomycota</taxon>
        <taxon>Agaricomycotina</taxon>
        <taxon>Agaricomycetes</taxon>
        <taxon>Polyporales</taxon>
        <taxon>Fomitopsis</taxon>
    </lineage>
</organism>
<evidence type="ECO:0000259" key="1">
    <source>
        <dbReference type="Pfam" id="PF14200"/>
    </source>
</evidence>
<proteinExistence type="predicted"/>
<dbReference type="Proteomes" id="UP000015241">
    <property type="component" value="Unassembled WGS sequence"/>
</dbReference>
<keyword evidence="3" id="KW-1185">Reference proteome</keyword>
<dbReference type="Pfam" id="PF14200">
    <property type="entry name" value="RicinB_lectin_2"/>
    <property type="match status" value="1"/>
</dbReference>
<dbReference type="EMBL" id="KE504156">
    <property type="protein sequence ID" value="EPS99469.1"/>
    <property type="molecule type" value="Genomic_DNA"/>
</dbReference>
<protein>
    <recommendedName>
        <fullName evidence="1">Ricin B lectin domain-containing protein</fullName>
    </recommendedName>
</protein>
<accession>S8FMD4</accession>
<name>S8FMD4_FOMSC</name>
<dbReference type="STRING" id="743788.S8FMD4"/>
<evidence type="ECO:0000313" key="2">
    <source>
        <dbReference type="EMBL" id="EPS99469.1"/>
    </source>
</evidence>
<dbReference type="OrthoDB" id="3249735at2759"/>
<dbReference type="eggNOG" id="ENOG502SYF8">
    <property type="taxonomic scope" value="Eukaryota"/>
</dbReference>
<dbReference type="PROSITE" id="PS50231">
    <property type="entry name" value="RICIN_B_LECTIN"/>
    <property type="match status" value="1"/>
</dbReference>
<dbReference type="SUPFAM" id="SSF50370">
    <property type="entry name" value="Ricin B-like lectins"/>
    <property type="match status" value="1"/>
</dbReference>
<dbReference type="InParanoid" id="S8FMD4"/>
<dbReference type="Gene3D" id="2.80.10.50">
    <property type="match status" value="2"/>
</dbReference>
<dbReference type="HOGENOM" id="CLU_113566_0_0_1"/>
<dbReference type="InterPro" id="IPR035992">
    <property type="entry name" value="Ricin_B-like_lectins"/>
</dbReference>
<sequence length="168" mass="17855">MHISTNPPPAGVYFIQNIATKTVLELAGGSNANSTSIYASQQRNFSDELVPAQLWVISQDGTGNSAFKIENANSRTIMDLSAADSADGTPIIGYQSTGGSNQRWAILRTNSIATTYVIQNQATGMIIHHQAYIDLLNGSSANGTAINGWSGRGVDTTNTHQLWTLIAA</sequence>
<feature type="domain" description="Ricin B lectin" evidence="1">
    <location>
        <begin position="52"/>
        <end position="149"/>
    </location>
</feature>
<gene>
    <name evidence="2" type="ORF">FOMPIDRAFT_82645</name>
</gene>
<reference evidence="2 3" key="1">
    <citation type="journal article" date="2012" name="Science">
        <title>The Paleozoic origin of enzymatic lignin decomposition reconstructed from 31 fungal genomes.</title>
        <authorList>
            <person name="Floudas D."/>
            <person name="Binder M."/>
            <person name="Riley R."/>
            <person name="Barry K."/>
            <person name="Blanchette R.A."/>
            <person name="Henrissat B."/>
            <person name="Martinez A.T."/>
            <person name="Otillar R."/>
            <person name="Spatafora J.W."/>
            <person name="Yadav J.S."/>
            <person name="Aerts A."/>
            <person name="Benoit I."/>
            <person name="Boyd A."/>
            <person name="Carlson A."/>
            <person name="Copeland A."/>
            <person name="Coutinho P.M."/>
            <person name="de Vries R.P."/>
            <person name="Ferreira P."/>
            <person name="Findley K."/>
            <person name="Foster B."/>
            <person name="Gaskell J."/>
            <person name="Glotzer D."/>
            <person name="Gorecki P."/>
            <person name="Heitman J."/>
            <person name="Hesse C."/>
            <person name="Hori C."/>
            <person name="Igarashi K."/>
            <person name="Jurgens J.A."/>
            <person name="Kallen N."/>
            <person name="Kersten P."/>
            <person name="Kohler A."/>
            <person name="Kuees U."/>
            <person name="Kumar T.K.A."/>
            <person name="Kuo A."/>
            <person name="LaButti K."/>
            <person name="Larrondo L.F."/>
            <person name="Lindquist E."/>
            <person name="Ling A."/>
            <person name="Lombard V."/>
            <person name="Lucas S."/>
            <person name="Lundell T."/>
            <person name="Martin R."/>
            <person name="McLaughlin D.J."/>
            <person name="Morgenstern I."/>
            <person name="Morin E."/>
            <person name="Murat C."/>
            <person name="Nagy L.G."/>
            <person name="Nolan M."/>
            <person name="Ohm R.A."/>
            <person name="Patyshakuliyeva A."/>
            <person name="Rokas A."/>
            <person name="Ruiz-Duenas F.J."/>
            <person name="Sabat G."/>
            <person name="Salamov A."/>
            <person name="Samejima M."/>
            <person name="Schmutz J."/>
            <person name="Slot J.C."/>
            <person name="St John F."/>
            <person name="Stenlid J."/>
            <person name="Sun H."/>
            <person name="Sun S."/>
            <person name="Syed K."/>
            <person name="Tsang A."/>
            <person name="Wiebenga A."/>
            <person name="Young D."/>
            <person name="Pisabarro A."/>
            <person name="Eastwood D.C."/>
            <person name="Martin F."/>
            <person name="Cullen D."/>
            <person name="Grigoriev I.V."/>
            <person name="Hibbett D.S."/>
        </authorList>
    </citation>
    <scope>NUCLEOTIDE SEQUENCE</scope>
    <source>
        <strain evidence="3">FP-58527</strain>
    </source>
</reference>